<proteinExistence type="predicted"/>
<evidence type="ECO:0000313" key="6">
    <source>
        <dbReference type="EMBL" id="SNR52772.1"/>
    </source>
</evidence>
<dbReference type="PROSITE" id="PS50109">
    <property type="entry name" value="HIS_KIN"/>
    <property type="match status" value="1"/>
</dbReference>
<evidence type="ECO:0000256" key="2">
    <source>
        <dbReference type="ARBA" id="ARBA00012438"/>
    </source>
</evidence>
<gene>
    <name evidence="6" type="ORF">SAMN04488111_1475</name>
</gene>
<dbReference type="Gene3D" id="1.10.287.130">
    <property type="match status" value="1"/>
</dbReference>
<dbReference type="CDD" id="cd00075">
    <property type="entry name" value="HATPase"/>
    <property type="match status" value="1"/>
</dbReference>
<dbReference type="InterPro" id="IPR003594">
    <property type="entry name" value="HATPase_dom"/>
</dbReference>
<dbReference type="Pfam" id="PF00512">
    <property type="entry name" value="HisKA"/>
    <property type="match status" value="1"/>
</dbReference>
<dbReference type="Proteomes" id="UP000198412">
    <property type="component" value="Unassembled WGS sequence"/>
</dbReference>
<dbReference type="PRINTS" id="PR00344">
    <property type="entry name" value="BCTRLSENSOR"/>
</dbReference>
<dbReference type="SUPFAM" id="SSF47384">
    <property type="entry name" value="Homodimeric domain of signal transducing histidine kinase"/>
    <property type="match status" value="1"/>
</dbReference>
<dbReference type="CDD" id="cd00082">
    <property type="entry name" value="HisKA"/>
    <property type="match status" value="1"/>
</dbReference>
<reference evidence="7" key="1">
    <citation type="submission" date="2017-06" db="EMBL/GenBank/DDBJ databases">
        <authorList>
            <person name="Varghese N."/>
            <person name="Submissions S."/>
        </authorList>
    </citation>
    <scope>NUCLEOTIDE SEQUENCE [LARGE SCALE GENOMIC DNA]</scope>
    <source>
        <strain evidence="7">DSM 27993</strain>
    </source>
</reference>
<dbReference type="InterPro" id="IPR003661">
    <property type="entry name" value="HisK_dim/P_dom"/>
</dbReference>
<dbReference type="EMBL" id="FZNX01000002">
    <property type="protein sequence ID" value="SNR52772.1"/>
    <property type="molecule type" value="Genomic_DNA"/>
</dbReference>
<keyword evidence="6" id="KW-0808">Transferase</keyword>
<name>A0A238X208_9FLAO</name>
<dbReference type="SUPFAM" id="SSF55874">
    <property type="entry name" value="ATPase domain of HSP90 chaperone/DNA topoisomerase II/histidine kinase"/>
    <property type="match status" value="1"/>
</dbReference>
<dbReference type="Pfam" id="PF02518">
    <property type="entry name" value="HATPase_c"/>
    <property type="match status" value="1"/>
</dbReference>
<keyword evidence="3" id="KW-0597">Phosphoprotein</keyword>
<organism evidence="6 7">
    <name type="scientific">Lutibacter flavus</name>
    <dbReference type="NCBI Taxonomy" id="691689"/>
    <lineage>
        <taxon>Bacteria</taxon>
        <taxon>Pseudomonadati</taxon>
        <taxon>Bacteroidota</taxon>
        <taxon>Flavobacteriia</taxon>
        <taxon>Flavobacteriales</taxon>
        <taxon>Flavobacteriaceae</taxon>
        <taxon>Lutibacter</taxon>
    </lineage>
</organism>
<dbReference type="Gene3D" id="3.30.565.10">
    <property type="entry name" value="Histidine kinase-like ATPase, C-terminal domain"/>
    <property type="match status" value="1"/>
</dbReference>
<dbReference type="PANTHER" id="PTHR43102:SF2">
    <property type="entry name" value="GAF DOMAIN-CONTAINING PROTEIN"/>
    <property type="match status" value="1"/>
</dbReference>
<dbReference type="EC" id="2.7.13.3" evidence="2"/>
<sequence>MEYPKEPQNEAERLNELNSFSILDTLSEIDYDNLTAIASEICNTPISLISLIDDKRQWFKSHHGLNATETPKEYAFCAHAINEPQEILMVPDAREDKRFHDNPLITGDPLVIFYAGVPLVSDDGFALGTLCVIDHKPNKLNEKQLQSLTALSNQVMILLNLRKNKIKLEKALSKLEDKNINLEKFAHVAAHDLKSPLIGISSLTKLFSEKYASKIDPNGQKMLNIIERASDKLRGLIDGLLENSKSEQYLKEKKLNLNLEILKNEIFNLFTYEKNLSIDLKSTVNEIYVNKIVLEQILINLIANAIKYNDKKTVEIEIGVKELDCSYEFYVQDNGPGIALGHQEQIFKIFEVVTLKDKFGLSGNGIGLATVKNLVEKSGGTIRVQSELYKGSKFIFTIKK</sequence>
<keyword evidence="4" id="KW-0175">Coiled coil</keyword>
<dbReference type="InterPro" id="IPR036097">
    <property type="entry name" value="HisK_dim/P_sf"/>
</dbReference>
<dbReference type="RefSeq" id="WP_089377791.1">
    <property type="nucleotide sequence ID" value="NZ_FZNX01000002.1"/>
</dbReference>
<dbReference type="PANTHER" id="PTHR43102">
    <property type="entry name" value="SLR1143 PROTEIN"/>
    <property type="match status" value="1"/>
</dbReference>
<dbReference type="InterPro" id="IPR005467">
    <property type="entry name" value="His_kinase_dom"/>
</dbReference>
<dbReference type="AlphaFoldDB" id="A0A238X208"/>
<accession>A0A238X208</accession>
<dbReference type="SMART" id="SM00065">
    <property type="entry name" value="GAF"/>
    <property type="match status" value="1"/>
</dbReference>
<dbReference type="GO" id="GO:0000155">
    <property type="term" value="F:phosphorelay sensor kinase activity"/>
    <property type="evidence" value="ECO:0007669"/>
    <property type="project" value="InterPro"/>
</dbReference>
<dbReference type="InterPro" id="IPR004358">
    <property type="entry name" value="Sig_transdc_His_kin-like_C"/>
</dbReference>
<protein>
    <recommendedName>
        <fullName evidence="2">histidine kinase</fullName>
        <ecNumber evidence="2">2.7.13.3</ecNumber>
    </recommendedName>
</protein>
<evidence type="ECO:0000313" key="7">
    <source>
        <dbReference type="Proteomes" id="UP000198412"/>
    </source>
</evidence>
<dbReference type="OrthoDB" id="9811889at2"/>
<evidence type="ECO:0000256" key="3">
    <source>
        <dbReference type="ARBA" id="ARBA00022553"/>
    </source>
</evidence>
<dbReference type="Gene3D" id="3.30.450.40">
    <property type="match status" value="1"/>
</dbReference>
<evidence type="ECO:0000256" key="4">
    <source>
        <dbReference type="SAM" id="Coils"/>
    </source>
</evidence>
<dbReference type="Pfam" id="PF01590">
    <property type="entry name" value="GAF"/>
    <property type="match status" value="1"/>
</dbReference>
<feature type="domain" description="Histidine kinase" evidence="5">
    <location>
        <begin position="188"/>
        <end position="400"/>
    </location>
</feature>
<evidence type="ECO:0000259" key="5">
    <source>
        <dbReference type="PROSITE" id="PS50109"/>
    </source>
</evidence>
<dbReference type="SUPFAM" id="SSF55781">
    <property type="entry name" value="GAF domain-like"/>
    <property type="match status" value="1"/>
</dbReference>
<dbReference type="InterPro" id="IPR036890">
    <property type="entry name" value="HATPase_C_sf"/>
</dbReference>
<dbReference type="InterPro" id="IPR029016">
    <property type="entry name" value="GAF-like_dom_sf"/>
</dbReference>
<dbReference type="SMART" id="SM00387">
    <property type="entry name" value="HATPase_c"/>
    <property type="match status" value="1"/>
</dbReference>
<keyword evidence="7" id="KW-1185">Reference proteome</keyword>
<dbReference type="SMART" id="SM00388">
    <property type="entry name" value="HisKA"/>
    <property type="match status" value="1"/>
</dbReference>
<comment type="catalytic activity">
    <reaction evidence="1">
        <text>ATP + protein L-histidine = ADP + protein N-phospho-L-histidine.</text>
        <dbReference type="EC" id="2.7.13.3"/>
    </reaction>
</comment>
<feature type="coiled-coil region" evidence="4">
    <location>
        <begin position="158"/>
        <end position="185"/>
    </location>
</feature>
<keyword evidence="6" id="KW-0418">Kinase</keyword>
<evidence type="ECO:0000256" key="1">
    <source>
        <dbReference type="ARBA" id="ARBA00000085"/>
    </source>
</evidence>
<dbReference type="InterPro" id="IPR003018">
    <property type="entry name" value="GAF"/>
</dbReference>